<protein>
    <submittedName>
        <fullName evidence="3">Kinase-like domain-containing protein</fullName>
    </submittedName>
</protein>
<proteinExistence type="predicted"/>
<evidence type="ECO:0000313" key="4">
    <source>
        <dbReference type="Proteomes" id="UP000799770"/>
    </source>
</evidence>
<organism evidence="3 4">
    <name type="scientific">Lophiotrema nucula</name>
    <dbReference type="NCBI Taxonomy" id="690887"/>
    <lineage>
        <taxon>Eukaryota</taxon>
        <taxon>Fungi</taxon>
        <taxon>Dikarya</taxon>
        <taxon>Ascomycota</taxon>
        <taxon>Pezizomycotina</taxon>
        <taxon>Dothideomycetes</taxon>
        <taxon>Pleosporomycetidae</taxon>
        <taxon>Pleosporales</taxon>
        <taxon>Lophiotremataceae</taxon>
        <taxon>Lophiotrema</taxon>
    </lineage>
</organism>
<keyword evidence="3" id="KW-0808">Transferase</keyword>
<sequence>MPPTSRLLPHVFRLLLGYLHSYLAKFSAHYCNALGVPFDRQIVQLPFGSVLKWSDGTRLEEVQAMMVARAAGFPVPKVISYDEHPDCPHTPVSILMTRLPGEELAWVEEYLTDTERHAIQDEMRFMLSIMRNWRRARKTQSVSSVTGTDIRSVHIPGTPGHRTGPWESEVAFNEYLLSFASSWSMTEKQAQKDLALAKTLHSVAHPIVFSRGDLKPQNIMVHEGRVSGFIDWKSAGWYPDYWDYTTALKFQQKGFWWYDFVMATGGSRYQVEYELQTTVVRLTCDSLPY</sequence>
<dbReference type="InterPro" id="IPR051678">
    <property type="entry name" value="AGP_Transferase"/>
</dbReference>
<dbReference type="InterPro" id="IPR011009">
    <property type="entry name" value="Kinase-like_dom_sf"/>
</dbReference>
<evidence type="ECO:0000259" key="2">
    <source>
        <dbReference type="Pfam" id="PF01636"/>
    </source>
</evidence>
<dbReference type="PANTHER" id="PTHR21310">
    <property type="entry name" value="AMINOGLYCOSIDE PHOSPHOTRANSFERASE-RELATED-RELATED"/>
    <property type="match status" value="1"/>
</dbReference>
<gene>
    <name evidence="3" type="ORF">BDV96DRAFT_495007</name>
</gene>
<dbReference type="Pfam" id="PF01636">
    <property type="entry name" value="APH"/>
    <property type="match status" value="1"/>
</dbReference>
<evidence type="ECO:0000256" key="1">
    <source>
        <dbReference type="SAM" id="SignalP"/>
    </source>
</evidence>
<reference evidence="3" key="1">
    <citation type="journal article" date="2020" name="Stud. Mycol.">
        <title>101 Dothideomycetes genomes: a test case for predicting lifestyles and emergence of pathogens.</title>
        <authorList>
            <person name="Haridas S."/>
            <person name="Albert R."/>
            <person name="Binder M."/>
            <person name="Bloem J."/>
            <person name="Labutti K."/>
            <person name="Salamov A."/>
            <person name="Andreopoulos B."/>
            <person name="Baker S."/>
            <person name="Barry K."/>
            <person name="Bills G."/>
            <person name="Bluhm B."/>
            <person name="Cannon C."/>
            <person name="Castanera R."/>
            <person name="Culley D."/>
            <person name="Daum C."/>
            <person name="Ezra D."/>
            <person name="Gonzalez J."/>
            <person name="Henrissat B."/>
            <person name="Kuo A."/>
            <person name="Liang C."/>
            <person name="Lipzen A."/>
            <person name="Lutzoni F."/>
            <person name="Magnuson J."/>
            <person name="Mondo S."/>
            <person name="Nolan M."/>
            <person name="Ohm R."/>
            <person name="Pangilinan J."/>
            <person name="Park H.-J."/>
            <person name="Ramirez L."/>
            <person name="Alfaro M."/>
            <person name="Sun H."/>
            <person name="Tritt A."/>
            <person name="Yoshinaga Y."/>
            <person name="Zwiers L.-H."/>
            <person name="Turgeon B."/>
            <person name="Goodwin S."/>
            <person name="Spatafora J."/>
            <person name="Crous P."/>
            <person name="Grigoriev I."/>
        </authorList>
    </citation>
    <scope>NUCLEOTIDE SEQUENCE</scope>
    <source>
        <strain evidence="3">CBS 627.86</strain>
    </source>
</reference>
<dbReference type="Gene3D" id="3.90.1200.10">
    <property type="match status" value="1"/>
</dbReference>
<feature type="signal peptide" evidence="1">
    <location>
        <begin position="1"/>
        <end position="24"/>
    </location>
</feature>
<feature type="domain" description="Aminoglycoside phosphotransferase" evidence="2">
    <location>
        <begin position="43"/>
        <end position="249"/>
    </location>
</feature>
<accession>A0A6A5Z5N4</accession>
<dbReference type="InterPro" id="IPR002575">
    <property type="entry name" value="Aminoglycoside_PTrfase"/>
</dbReference>
<dbReference type="OrthoDB" id="8300194at2759"/>
<keyword evidence="1" id="KW-0732">Signal</keyword>
<dbReference type="Proteomes" id="UP000799770">
    <property type="component" value="Unassembled WGS sequence"/>
</dbReference>
<keyword evidence="3" id="KW-0418">Kinase</keyword>
<dbReference type="GO" id="GO:0016301">
    <property type="term" value="F:kinase activity"/>
    <property type="evidence" value="ECO:0007669"/>
    <property type="project" value="UniProtKB-KW"/>
</dbReference>
<keyword evidence="4" id="KW-1185">Reference proteome</keyword>
<dbReference type="PANTHER" id="PTHR21310:SF55">
    <property type="entry name" value="AMINOGLYCOSIDE PHOSPHOTRANSFERASE DOMAIN-CONTAINING PROTEIN"/>
    <property type="match status" value="1"/>
</dbReference>
<dbReference type="EMBL" id="ML977325">
    <property type="protein sequence ID" value="KAF2114426.1"/>
    <property type="molecule type" value="Genomic_DNA"/>
</dbReference>
<feature type="chain" id="PRO_5025575055" evidence="1">
    <location>
        <begin position="25"/>
        <end position="289"/>
    </location>
</feature>
<name>A0A6A5Z5N4_9PLEO</name>
<dbReference type="AlphaFoldDB" id="A0A6A5Z5N4"/>
<evidence type="ECO:0000313" key="3">
    <source>
        <dbReference type="EMBL" id="KAF2114426.1"/>
    </source>
</evidence>
<dbReference type="SUPFAM" id="SSF56112">
    <property type="entry name" value="Protein kinase-like (PK-like)"/>
    <property type="match status" value="1"/>
</dbReference>